<dbReference type="Pfam" id="PF03190">
    <property type="entry name" value="Thioredox_DsbH"/>
    <property type="match status" value="1"/>
</dbReference>
<feature type="domain" description="Spermatogenesis-associated protein 20-like TRX" evidence="2">
    <location>
        <begin position="19"/>
        <end position="181"/>
    </location>
</feature>
<dbReference type="InterPro" id="IPR012341">
    <property type="entry name" value="6hp_glycosidase-like_sf"/>
</dbReference>
<keyword evidence="4" id="KW-1185">Reference proteome</keyword>
<dbReference type="Proteomes" id="UP001168423">
    <property type="component" value="Unassembled WGS sequence"/>
</dbReference>
<protein>
    <submittedName>
        <fullName evidence="3">Thioredoxin domain-containing protein</fullName>
    </submittedName>
</protein>
<accession>A0ABT8M3J8</accession>
<reference evidence="3" key="1">
    <citation type="submission" date="2019-05" db="EMBL/GenBank/DDBJ databases">
        <title>Isolation and characterization of methanogens from the cold seep sediment at Four-Way Closure Ridge.</title>
        <authorList>
            <person name="You Y.-T."/>
            <person name="Chen S.-C."/>
            <person name="Zhang W.-L."/>
            <person name="Lai M.-C."/>
        </authorList>
    </citation>
    <scope>NUCLEOTIDE SEQUENCE</scope>
    <source>
        <strain evidence="3">FWC-SCC3</strain>
    </source>
</reference>
<dbReference type="RefSeq" id="WP_301677789.1">
    <property type="nucleotide sequence ID" value="NZ_VCYI01000011.1"/>
</dbReference>
<dbReference type="EMBL" id="VCYI01000011">
    <property type="protein sequence ID" value="MDN7013201.1"/>
    <property type="molecule type" value="Genomic_DNA"/>
</dbReference>
<feature type="region of interest" description="Disordered" evidence="1">
    <location>
        <begin position="1"/>
        <end position="22"/>
    </location>
</feature>
<dbReference type="InterPro" id="IPR008928">
    <property type="entry name" value="6-hairpin_glycosidase_sf"/>
</dbReference>
<organism evidence="3 4">
    <name type="scientific">Methanoculleus methanifontis</name>
    <dbReference type="NCBI Taxonomy" id="2584086"/>
    <lineage>
        <taxon>Archaea</taxon>
        <taxon>Methanobacteriati</taxon>
        <taxon>Methanobacteriota</taxon>
        <taxon>Stenosarchaea group</taxon>
        <taxon>Methanomicrobia</taxon>
        <taxon>Methanomicrobiales</taxon>
        <taxon>Methanomicrobiaceae</taxon>
        <taxon>Methanoculleus</taxon>
    </lineage>
</organism>
<dbReference type="Gene3D" id="3.40.30.10">
    <property type="entry name" value="Glutaredoxin"/>
    <property type="match status" value="1"/>
</dbReference>
<name>A0ABT8M3J8_9EURY</name>
<dbReference type="CDD" id="cd02955">
    <property type="entry name" value="SSP411"/>
    <property type="match status" value="1"/>
</dbReference>
<evidence type="ECO:0000313" key="3">
    <source>
        <dbReference type="EMBL" id="MDN7013201.1"/>
    </source>
</evidence>
<dbReference type="InterPro" id="IPR024705">
    <property type="entry name" value="Ssp411"/>
</dbReference>
<dbReference type="PANTHER" id="PTHR42899">
    <property type="entry name" value="SPERMATOGENESIS-ASSOCIATED PROTEIN 20"/>
    <property type="match status" value="1"/>
</dbReference>
<evidence type="ECO:0000256" key="1">
    <source>
        <dbReference type="SAM" id="MobiDB-lite"/>
    </source>
</evidence>
<dbReference type="PIRSF" id="PIRSF006402">
    <property type="entry name" value="UCP006402_thioredoxin"/>
    <property type="match status" value="1"/>
</dbReference>
<dbReference type="PANTHER" id="PTHR42899:SF1">
    <property type="entry name" value="SPERMATOGENESIS-ASSOCIATED PROTEIN 20"/>
    <property type="match status" value="1"/>
</dbReference>
<evidence type="ECO:0000313" key="4">
    <source>
        <dbReference type="Proteomes" id="UP001168423"/>
    </source>
</evidence>
<dbReference type="InterPro" id="IPR004879">
    <property type="entry name" value="Ssp411-like_TRX"/>
</dbReference>
<proteinExistence type="predicted"/>
<comment type="caution">
    <text evidence="3">The sequence shown here is derived from an EMBL/GenBank/DDBJ whole genome shotgun (WGS) entry which is preliminary data.</text>
</comment>
<dbReference type="InterPro" id="IPR036249">
    <property type="entry name" value="Thioredoxin-like_sf"/>
</dbReference>
<dbReference type="SUPFAM" id="SSF48208">
    <property type="entry name" value="Six-hairpin glycosidases"/>
    <property type="match status" value="1"/>
</dbReference>
<sequence length="718" mass="80580">MNPARGYDPEAPVQKESPPNRLASEQSPYLLQHARNPVDWYPWGEEAFSRAREEGKPIFLSIGYSACHWCHVMEEESFADLQVAKLLNNVFVCIKVDREERPDVDQVYMAAAHALTGAGGWPLTIIMTADKKPFFAASYIPKESRYGMTGLLDLIPRISKVWQTQRQELENAGDQVIQALQGAAKTPPEEGELGEKVLDEAYNTFFRVFDGENGGFGDAPKFPAPHNLIFLLRYGNRTGKEPAYTMVGKTLHAMRRGGIFDQVGHGFHRYSTDAEWFVPHFEKMLYDQALLVMAYTEAYLATGREEFARTARETIAYVLRDMTDPGGGFYSAEDADSEGEEGKFYLWTKDEILGVLGEEDGERFSRIFNVTEPGNYREQPGGERTGKNILRLRRPLASWAHEFATPEDDLAWFVEEGRQKLLAARERRVRPGKDDKILTDWNALMIAALAKAARAFDEPDYLAAAERATAFVLTKLRRQDGRLLHRYRGGEAGLAATLDDYAFMIWALIEVYEASFVPDHLKTAVDLSRDLIAHYRDCNQGGFFFVPDDADVPVRQKPVYDGAIPSGNSVAMYALFVLGRMTANLELEETAERIRRVFAGTVSQSPTACSYFLTGLEFMLGPNFEVIISGVPESEDTRAMIGAIRSNYAPDAVVIFRPSDEEEPEIVEVAGFTRDIVMMEEKATAYVCTNYACDIPTTDPDEMVHLVRSTGRPSEPIV</sequence>
<dbReference type="Gene3D" id="1.50.10.10">
    <property type="match status" value="2"/>
</dbReference>
<gene>
    <name evidence="3" type="ORF">FGW20_09140</name>
</gene>
<evidence type="ECO:0000259" key="2">
    <source>
        <dbReference type="Pfam" id="PF03190"/>
    </source>
</evidence>
<dbReference type="SUPFAM" id="SSF52833">
    <property type="entry name" value="Thioredoxin-like"/>
    <property type="match status" value="1"/>
</dbReference>